<reference evidence="2" key="1">
    <citation type="journal article" date="2020" name="bioRxiv">
        <title>Integrative omics analysis of Pseudomonas aeruginosa virus PA5oct highlights the molecular complexity of jumbo phages.</title>
        <authorList>
            <person name="Lood C."/>
            <person name="Danis-Wlodarczyk K."/>
            <person name="Blasdel B.G."/>
            <person name="Jang H.B."/>
            <person name="Vandenheuvel D."/>
            <person name="Briers Y."/>
            <person name="Noben J.-P."/>
            <person name="van Noort V."/>
            <person name="Drulis-Kawa Z."/>
            <person name="Lavigne R."/>
        </authorList>
    </citation>
    <scope>NUCLEOTIDE SEQUENCE [LARGE SCALE GENOMIC DNA]</scope>
</reference>
<accession>A0A4Y1LU89</accession>
<proteinExistence type="predicted"/>
<keyword evidence="2" id="KW-1185">Reference proteome</keyword>
<evidence type="ECO:0000313" key="1">
    <source>
        <dbReference type="EMBL" id="QCG75951.1"/>
    </source>
</evidence>
<organism evidence="1 2">
    <name type="scientific">Pseudomonas phage vB_PaeM_PA5oct</name>
    <dbReference type="NCBI Taxonomy" id="2163605"/>
    <lineage>
        <taxon>Viruses</taxon>
        <taxon>Duplodnaviria</taxon>
        <taxon>Heunggongvirae</taxon>
        <taxon>Uroviricota</taxon>
        <taxon>Caudoviricetes</taxon>
        <taxon>Arenbergviridae</taxon>
        <taxon>Wroclawvirus</taxon>
        <taxon>Wroclawvirus PA5oct</taxon>
    </lineage>
</organism>
<protein>
    <submittedName>
        <fullName evidence="1">Uncharacterized protein</fullName>
    </submittedName>
</protein>
<gene>
    <name evidence="1" type="ORF">EST35_0069</name>
</gene>
<dbReference type="Proteomes" id="UP000316733">
    <property type="component" value="Segment"/>
</dbReference>
<dbReference type="EMBL" id="MK797984">
    <property type="protein sequence ID" value="QCG75951.1"/>
    <property type="molecule type" value="Genomic_DNA"/>
</dbReference>
<evidence type="ECO:0000313" key="2">
    <source>
        <dbReference type="Proteomes" id="UP000316733"/>
    </source>
</evidence>
<sequence length="55" mass="6489">MSLKKKLLNSVQIKYFGNIYTYIYDAVHDVIYFDNQQMSYAEFEEAVDCKLGEVL</sequence>
<name>A0A4Y1LU89_9CAUD</name>